<keyword evidence="3" id="KW-1185">Reference proteome</keyword>
<evidence type="ECO:0000256" key="1">
    <source>
        <dbReference type="SAM" id="SignalP"/>
    </source>
</evidence>
<organism evidence="2 3">
    <name type="scientific">Bdellovibrio svalbardensis</name>
    <dbReference type="NCBI Taxonomy" id="2972972"/>
    <lineage>
        <taxon>Bacteria</taxon>
        <taxon>Pseudomonadati</taxon>
        <taxon>Bdellovibrionota</taxon>
        <taxon>Bdellovibrionia</taxon>
        <taxon>Bdellovibrionales</taxon>
        <taxon>Pseudobdellovibrionaceae</taxon>
        <taxon>Bdellovibrio</taxon>
    </lineage>
</organism>
<protein>
    <recommendedName>
        <fullName evidence="4">Secreted protein</fullName>
    </recommendedName>
</protein>
<gene>
    <name evidence="2" type="ORF">NWE73_07670</name>
</gene>
<dbReference type="EMBL" id="JANRMI010000002">
    <property type="protein sequence ID" value="MDG0816238.1"/>
    <property type="molecule type" value="Genomic_DNA"/>
</dbReference>
<dbReference type="RefSeq" id="WP_277577715.1">
    <property type="nucleotide sequence ID" value="NZ_JANRMI010000002.1"/>
</dbReference>
<dbReference type="PROSITE" id="PS51257">
    <property type="entry name" value="PROKAR_LIPOPROTEIN"/>
    <property type="match status" value="1"/>
</dbReference>
<feature type="signal peptide" evidence="1">
    <location>
        <begin position="1"/>
        <end position="24"/>
    </location>
</feature>
<feature type="chain" id="PRO_5047531194" description="Secreted protein" evidence="1">
    <location>
        <begin position="25"/>
        <end position="205"/>
    </location>
</feature>
<evidence type="ECO:0008006" key="4">
    <source>
        <dbReference type="Google" id="ProtNLM"/>
    </source>
</evidence>
<dbReference type="Proteomes" id="UP001152321">
    <property type="component" value="Unassembled WGS sequence"/>
</dbReference>
<accession>A0ABT6DHG4</accession>
<comment type="caution">
    <text evidence="2">The sequence shown here is derived from an EMBL/GenBank/DDBJ whole genome shotgun (WGS) entry which is preliminary data.</text>
</comment>
<name>A0ABT6DHG4_9BACT</name>
<evidence type="ECO:0000313" key="3">
    <source>
        <dbReference type="Proteomes" id="UP001152321"/>
    </source>
</evidence>
<proteinExistence type="predicted"/>
<reference evidence="2" key="1">
    <citation type="submission" date="2022-08" db="EMBL/GenBank/DDBJ databases">
        <title>Novel Bdellovibrio Species Isolated from Svalbard: Designation Bdellovibrio svalbardensis.</title>
        <authorList>
            <person name="Mitchell R.J."/>
            <person name="Choi S.Y."/>
        </authorList>
    </citation>
    <scope>NUCLEOTIDE SEQUENCE</scope>
    <source>
        <strain evidence="2">PAP01</strain>
    </source>
</reference>
<keyword evidence="1" id="KW-0732">Signal</keyword>
<sequence length="205" mass="20834">MENLNKKTLSFSARLFTHAVAALALVTSVAACGNNGGDGNGGGVVGPQLGITGCSSCVTSMANPLSIDIFNAKNPSGIASLQGMQLIVNGANFVPGTSSSYNLYSGPVAIQGNFILSQTVADPATGQCVIPAGTYGIQTADVGQMSLGTLRVPRLVSTTGNIVLELSEGVLYKDVATQATRLFGTLMIKSVNGQVCTNAFSAVLN</sequence>
<evidence type="ECO:0000313" key="2">
    <source>
        <dbReference type="EMBL" id="MDG0816238.1"/>
    </source>
</evidence>